<feature type="region of interest" description="Disordered" evidence="1">
    <location>
        <begin position="1"/>
        <end position="85"/>
    </location>
</feature>
<name>A0A9P6QK66_9FUNG</name>
<dbReference type="AlphaFoldDB" id="A0A9P6QK66"/>
<evidence type="ECO:0000313" key="2">
    <source>
        <dbReference type="EMBL" id="KAG0271777.1"/>
    </source>
</evidence>
<accession>A0A9P6QK66</accession>
<evidence type="ECO:0000256" key="1">
    <source>
        <dbReference type="SAM" id="MobiDB-lite"/>
    </source>
</evidence>
<gene>
    <name evidence="2" type="ORF">BGZ97_011166</name>
</gene>
<dbReference type="EMBL" id="JAAAIN010006122">
    <property type="protein sequence ID" value="KAG0271777.1"/>
    <property type="molecule type" value="Genomic_DNA"/>
</dbReference>
<keyword evidence="3" id="KW-1185">Reference proteome</keyword>
<sequence length="114" mass="12020">NGMTDDNHAYTNHADASGCMPSHFPKVKPSSIGRFPASASKSANEVEDKGEEDVNEDDADENDDDVQEAPNSVIGEITSSGYSSSAPTVFLPPGSGFSYAPYGYTGYPLEYTSG</sequence>
<comment type="caution">
    <text evidence="2">The sequence shown here is derived from an EMBL/GenBank/DDBJ whole genome shotgun (WGS) entry which is preliminary data.</text>
</comment>
<feature type="non-terminal residue" evidence="2">
    <location>
        <position position="1"/>
    </location>
</feature>
<feature type="non-terminal residue" evidence="2">
    <location>
        <position position="114"/>
    </location>
</feature>
<organism evidence="2 3">
    <name type="scientific">Linnemannia gamsii</name>
    <dbReference type="NCBI Taxonomy" id="64522"/>
    <lineage>
        <taxon>Eukaryota</taxon>
        <taxon>Fungi</taxon>
        <taxon>Fungi incertae sedis</taxon>
        <taxon>Mucoromycota</taxon>
        <taxon>Mortierellomycotina</taxon>
        <taxon>Mortierellomycetes</taxon>
        <taxon>Mortierellales</taxon>
        <taxon>Mortierellaceae</taxon>
        <taxon>Linnemannia</taxon>
    </lineage>
</organism>
<reference evidence="2" key="1">
    <citation type="journal article" date="2020" name="Fungal Divers.">
        <title>Resolving the Mortierellaceae phylogeny through synthesis of multi-gene phylogenetics and phylogenomics.</title>
        <authorList>
            <person name="Vandepol N."/>
            <person name="Liber J."/>
            <person name="Desiro A."/>
            <person name="Na H."/>
            <person name="Kennedy M."/>
            <person name="Barry K."/>
            <person name="Grigoriev I.V."/>
            <person name="Miller A.N."/>
            <person name="O'Donnell K."/>
            <person name="Stajich J.E."/>
            <person name="Bonito G."/>
        </authorList>
    </citation>
    <scope>NUCLEOTIDE SEQUENCE</scope>
    <source>
        <strain evidence="2">NVP60</strain>
    </source>
</reference>
<proteinExistence type="predicted"/>
<dbReference type="Proteomes" id="UP000823405">
    <property type="component" value="Unassembled WGS sequence"/>
</dbReference>
<evidence type="ECO:0000313" key="3">
    <source>
        <dbReference type="Proteomes" id="UP000823405"/>
    </source>
</evidence>
<feature type="compositionally biased region" description="Acidic residues" evidence="1">
    <location>
        <begin position="48"/>
        <end position="67"/>
    </location>
</feature>
<protein>
    <submittedName>
        <fullName evidence="2">Uncharacterized protein</fullName>
    </submittedName>
</protein>